<dbReference type="InterPro" id="IPR011992">
    <property type="entry name" value="EF-hand-dom_pair"/>
</dbReference>
<dbReference type="PANTHER" id="PTHR34524">
    <property type="entry name" value="CALCYPHOSIN"/>
    <property type="match status" value="1"/>
</dbReference>
<feature type="domain" description="EF-hand" evidence="5">
    <location>
        <begin position="404"/>
        <end position="439"/>
    </location>
</feature>
<dbReference type="Pfam" id="PF13499">
    <property type="entry name" value="EF-hand_7"/>
    <property type="match status" value="3"/>
</dbReference>
<evidence type="ECO:0000259" key="5">
    <source>
        <dbReference type="PROSITE" id="PS50222"/>
    </source>
</evidence>
<evidence type="ECO:0000256" key="1">
    <source>
        <dbReference type="ARBA" id="ARBA00022723"/>
    </source>
</evidence>
<organism evidence="6 7">
    <name type="scientific">Pycnococcus provasolii</name>
    <dbReference type="NCBI Taxonomy" id="41880"/>
    <lineage>
        <taxon>Eukaryota</taxon>
        <taxon>Viridiplantae</taxon>
        <taxon>Chlorophyta</taxon>
        <taxon>Pseudoscourfieldiophyceae</taxon>
        <taxon>Pseudoscourfieldiales</taxon>
        <taxon>Pycnococcaceae</taxon>
        <taxon>Pycnococcus</taxon>
    </lineage>
</organism>
<evidence type="ECO:0000256" key="3">
    <source>
        <dbReference type="ARBA" id="ARBA00022837"/>
    </source>
</evidence>
<evidence type="ECO:0000256" key="2">
    <source>
        <dbReference type="ARBA" id="ARBA00022737"/>
    </source>
</evidence>
<feature type="domain" description="EF-hand" evidence="5">
    <location>
        <begin position="176"/>
        <end position="211"/>
    </location>
</feature>
<reference evidence="6" key="1">
    <citation type="submission" date="2020-10" db="EMBL/GenBank/DDBJ databases">
        <title>Unveiling of a novel bifunctional photoreceptor, Dualchrome1, isolated from a cosmopolitan green alga.</title>
        <authorList>
            <person name="Suzuki S."/>
            <person name="Kawachi M."/>
        </authorList>
    </citation>
    <scope>NUCLEOTIDE SEQUENCE</scope>
    <source>
        <strain evidence="6">NIES 2893</strain>
    </source>
</reference>
<protein>
    <recommendedName>
        <fullName evidence="5">EF-hand domain-containing protein</fullName>
    </recommendedName>
</protein>
<evidence type="ECO:0000313" key="7">
    <source>
        <dbReference type="Proteomes" id="UP000660262"/>
    </source>
</evidence>
<sequence length="499" mass="56727">MSSRYQKAFTIPDGFPQVLKNFAREVLRTQCDNIYEFGARYFSELVEARNAELEAQRRASERSITELSATELEEFILEVFLEADEDGNGILDRREMKKVLSSSTFNFKKKQIRSIMAECDENDDGVIEYREFVPLMVGLVQAMKAKEDAEAAKEEEEEEARAEAEEYLLRGMSREQLEQMMANVFRAADSDGSGYLDRSEFRNCLKSAELGLTKKDINMLMAEVDIDGDGKITYDEFVPLCFNVLVERFKDNIIQDRAYNSTDGLESLLVDAFGDGFASIKELRSCLEDLSYEILGLTNMQIFSIMSMAEKNDDNLVDCLKFAKAAANMIYSMIDNEAQSKRMEAIRAMSESDAAHLMRGLSQESVKEIMAFAFEQADADKSGYLDRAEMMTCLESLGSTDLALRPHEIRAIANAIDENEDGRVSYKELLDFMLDILMHIEREAYVQEVAFENEMMKYGYMYGYEGEFDEARTDEPPPAEPINPAYEAAQEGTFDATMI</sequence>
<dbReference type="EMBL" id="BNJQ01000008">
    <property type="protein sequence ID" value="GHP04881.1"/>
    <property type="molecule type" value="Genomic_DNA"/>
</dbReference>
<dbReference type="CDD" id="cd00051">
    <property type="entry name" value="EFh"/>
    <property type="match status" value="1"/>
</dbReference>
<dbReference type="OrthoDB" id="26525at2759"/>
<proteinExistence type="predicted"/>
<dbReference type="SMART" id="SM00394">
    <property type="entry name" value="RIIa"/>
    <property type="match status" value="1"/>
</dbReference>
<dbReference type="InterPro" id="IPR003117">
    <property type="entry name" value="cAMP_dep_PK_reg_su_I/II_a/b"/>
</dbReference>
<dbReference type="PROSITE" id="PS00018">
    <property type="entry name" value="EF_HAND_1"/>
    <property type="match status" value="6"/>
</dbReference>
<feature type="coiled-coil region" evidence="4">
    <location>
        <begin position="43"/>
        <end position="70"/>
    </location>
</feature>
<gene>
    <name evidence="6" type="ORF">PPROV_000363300</name>
</gene>
<feature type="domain" description="EF-hand" evidence="5">
    <location>
        <begin position="365"/>
        <end position="400"/>
    </location>
</feature>
<dbReference type="Pfam" id="PF02197">
    <property type="entry name" value="RIIa"/>
    <property type="match status" value="1"/>
</dbReference>
<dbReference type="CDD" id="cd22984">
    <property type="entry name" value="DD_CrRSP7-like"/>
    <property type="match status" value="1"/>
</dbReference>
<comment type="caution">
    <text evidence="6">The sequence shown here is derived from an EMBL/GenBank/DDBJ whole genome shotgun (WGS) entry which is preliminary data.</text>
</comment>
<keyword evidence="7" id="KW-1185">Reference proteome</keyword>
<dbReference type="PANTHER" id="PTHR34524:SF6">
    <property type="entry name" value="CALCYPHOSINE LIKE"/>
    <property type="match status" value="1"/>
</dbReference>
<dbReference type="InterPro" id="IPR018247">
    <property type="entry name" value="EF_Hand_1_Ca_BS"/>
</dbReference>
<dbReference type="GO" id="GO:0005509">
    <property type="term" value="F:calcium ion binding"/>
    <property type="evidence" value="ECO:0007669"/>
    <property type="project" value="InterPro"/>
</dbReference>
<dbReference type="PROSITE" id="PS50222">
    <property type="entry name" value="EF_HAND_2"/>
    <property type="match status" value="6"/>
</dbReference>
<dbReference type="Proteomes" id="UP000660262">
    <property type="component" value="Unassembled WGS sequence"/>
</dbReference>
<evidence type="ECO:0000256" key="4">
    <source>
        <dbReference type="SAM" id="Coils"/>
    </source>
</evidence>
<dbReference type="SMART" id="SM00054">
    <property type="entry name" value="EFh"/>
    <property type="match status" value="6"/>
</dbReference>
<evidence type="ECO:0000313" key="6">
    <source>
        <dbReference type="EMBL" id="GHP04881.1"/>
    </source>
</evidence>
<keyword evidence="2" id="KW-0677">Repeat</keyword>
<dbReference type="InterPro" id="IPR002048">
    <property type="entry name" value="EF_hand_dom"/>
</dbReference>
<feature type="coiled-coil region" evidence="4">
    <location>
        <begin position="139"/>
        <end position="170"/>
    </location>
</feature>
<keyword evidence="3" id="KW-0106">Calcium</keyword>
<dbReference type="SUPFAM" id="SSF47391">
    <property type="entry name" value="Dimerization-anchoring domain of cAMP-dependent PK regulatory subunit"/>
    <property type="match status" value="1"/>
</dbReference>
<keyword evidence="1" id="KW-0479">Metal-binding</keyword>
<dbReference type="AlphaFoldDB" id="A0A830HGW7"/>
<keyword evidence="4" id="KW-0175">Coiled coil</keyword>
<accession>A0A830HGW7</accession>
<dbReference type="Gene3D" id="1.10.238.10">
    <property type="entry name" value="EF-hand"/>
    <property type="match status" value="3"/>
</dbReference>
<feature type="domain" description="EF-hand" evidence="5">
    <location>
        <begin position="71"/>
        <end position="106"/>
    </location>
</feature>
<dbReference type="Gene3D" id="1.20.890.10">
    <property type="entry name" value="cAMP-dependent protein kinase regulatory subunit, dimerization-anchoring domain"/>
    <property type="match status" value="1"/>
</dbReference>
<dbReference type="SUPFAM" id="SSF47473">
    <property type="entry name" value="EF-hand"/>
    <property type="match status" value="2"/>
</dbReference>
<dbReference type="InterPro" id="IPR051581">
    <property type="entry name" value="Ca-bind"/>
</dbReference>
<feature type="domain" description="EF-hand" evidence="5">
    <location>
        <begin position="107"/>
        <end position="142"/>
    </location>
</feature>
<feature type="domain" description="EF-hand" evidence="5">
    <location>
        <begin position="212"/>
        <end position="247"/>
    </location>
</feature>
<name>A0A830HGW7_9CHLO</name>